<keyword evidence="2" id="KW-1185">Reference proteome</keyword>
<evidence type="ECO:0000313" key="2">
    <source>
        <dbReference type="Proteomes" id="UP001283361"/>
    </source>
</evidence>
<name>A0AAE1DJP0_9GAST</name>
<accession>A0AAE1DJP0</accession>
<dbReference type="EMBL" id="JAWDGP010003572">
    <property type="protein sequence ID" value="KAK3772982.1"/>
    <property type="molecule type" value="Genomic_DNA"/>
</dbReference>
<dbReference type="AlphaFoldDB" id="A0AAE1DJP0"/>
<comment type="caution">
    <text evidence="1">The sequence shown here is derived from an EMBL/GenBank/DDBJ whole genome shotgun (WGS) entry which is preliminary data.</text>
</comment>
<organism evidence="1 2">
    <name type="scientific">Elysia crispata</name>
    <name type="common">lettuce slug</name>
    <dbReference type="NCBI Taxonomy" id="231223"/>
    <lineage>
        <taxon>Eukaryota</taxon>
        <taxon>Metazoa</taxon>
        <taxon>Spiralia</taxon>
        <taxon>Lophotrochozoa</taxon>
        <taxon>Mollusca</taxon>
        <taxon>Gastropoda</taxon>
        <taxon>Heterobranchia</taxon>
        <taxon>Euthyneura</taxon>
        <taxon>Panpulmonata</taxon>
        <taxon>Sacoglossa</taxon>
        <taxon>Placobranchoidea</taxon>
        <taxon>Plakobranchidae</taxon>
        <taxon>Elysia</taxon>
    </lineage>
</organism>
<dbReference type="Proteomes" id="UP001283361">
    <property type="component" value="Unassembled WGS sequence"/>
</dbReference>
<sequence length="172" mass="19531">MRTSVCLFAFHRSPGTDLHFPITVVCVSVQQDSYDEPVVSFTVLIPMAPPRDILHSFVMLFAVPMIVKYRAVHGLVITVGTDSVSEQQGIGKPLQHQNKIMPWSLKAESFALSQRFLILLESRSGPNRKNRAQHTPLDRIPNCIKLETLSRWAKPLRADQVRIERTEPNTHH</sequence>
<gene>
    <name evidence="1" type="ORF">RRG08_036316</name>
</gene>
<proteinExistence type="predicted"/>
<protein>
    <submittedName>
        <fullName evidence="1">Uncharacterized protein</fullName>
    </submittedName>
</protein>
<evidence type="ECO:0000313" key="1">
    <source>
        <dbReference type="EMBL" id="KAK3772982.1"/>
    </source>
</evidence>
<reference evidence="1" key="1">
    <citation type="journal article" date="2023" name="G3 (Bethesda)">
        <title>A reference genome for the long-term kleptoplast-retaining sea slug Elysia crispata morphotype clarki.</title>
        <authorList>
            <person name="Eastman K.E."/>
            <person name="Pendleton A.L."/>
            <person name="Shaikh M.A."/>
            <person name="Suttiyut T."/>
            <person name="Ogas R."/>
            <person name="Tomko P."/>
            <person name="Gavelis G."/>
            <person name="Widhalm J.R."/>
            <person name="Wisecaver J.H."/>
        </authorList>
    </citation>
    <scope>NUCLEOTIDE SEQUENCE</scope>
    <source>
        <strain evidence="1">ECLA1</strain>
    </source>
</reference>